<evidence type="ECO:0000313" key="2">
    <source>
        <dbReference type="EMBL" id="KAL2075243.1"/>
    </source>
</evidence>
<dbReference type="Proteomes" id="UP001595075">
    <property type="component" value="Unassembled WGS sequence"/>
</dbReference>
<dbReference type="SUPFAM" id="SSF142338">
    <property type="entry name" value="CofD-like"/>
    <property type="match status" value="1"/>
</dbReference>
<accession>A0ABR4CZ93</accession>
<feature type="compositionally biased region" description="Low complexity" evidence="1">
    <location>
        <begin position="525"/>
        <end position="534"/>
    </location>
</feature>
<dbReference type="EMBL" id="JAZHXI010000001">
    <property type="protein sequence ID" value="KAL2075243.1"/>
    <property type="molecule type" value="Genomic_DNA"/>
</dbReference>
<dbReference type="Pfam" id="PF01933">
    <property type="entry name" value="CofD"/>
    <property type="match status" value="1"/>
</dbReference>
<feature type="region of interest" description="Disordered" evidence="1">
    <location>
        <begin position="209"/>
        <end position="258"/>
    </location>
</feature>
<gene>
    <name evidence="2" type="ORF">VTL71DRAFT_186</name>
</gene>
<protein>
    <submittedName>
        <fullName evidence="2">Uncharacterized protein</fullName>
    </submittedName>
</protein>
<dbReference type="PANTHER" id="PTHR31240">
    <property type="entry name" value="MATERNAL EFFECT EMBRYO ARREST 18"/>
    <property type="match status" value="1"/>
</dbReference>
<comment type="caution">
    <text evidence="2">The sequence shown here is derived from an EMBL/GenBank/DDBJ whole genome shotgun (WGS) entry which is preliminary data.</text>
</comment>
<name>A0ABR4CZ93_9HELO</name>
<feature type="compositionally biased region" description="Polar residues" evidence="1">
    <location>
        <begin position="431"/>
        <end position="443"/>
    </location>
</feature>
<feature type="compositionally biased region" description="Low complexity" evidence="1">
    <location>
        <begin position="415"/>
        <end position="430"/>
    </location>
</feature>
<evidence type="ECO:0000313" key="3">
    <source>
        <dbReference type="Proteomes" id="UP001595075"/>
    </source>
</evidence>
<proteinExistence type="predicted"/>
<keyword evidence="3" id="KW-1185">Reference proteome</keyword>
<feature type="region of interest" description="Disordered" evidence="1">
    <location>
        <begin position="521"/>
        <end position="543"/>
    </location>
</feature>
<dbReference type="PANTHER" id="PTHR31240:SF0">
    <property type="entry name" value="MATERNAL EFFECT EMBRYO ARREST 18"/>
    <property type="match status" value="1"/>
</dbReference>
<dbReference type="Gene3D" id="3.40.50.10680">
    <property type="entry name" value="CofD-like domains"/>
    <property type="match status" value="2"/>
</dbReference>
<organism evidence="2 3">
    <name type="scientific">Oculimacula yallundae</name>
    <dbReference type="NCBI Taxonomy" id="86028"/>
    <lineage>
        <taxon>Eukaryota</taxon>
        <taxon>Fungi</taxon>
        <taxon>Dikarya</taxon>
        <taxon>Ascomycota</taxon>
        <taxon>Pezizomycotina</taxon>
        <taxon>Leotiomycetes</taxon>
        <taxon>Helotiales</taxon>
        <taxon>Ploettnerulaceae</taxon>
        <taxon>Oculimacula</taxon>
    </lineage>
</organism>
<reference evidence="2 3" key="1">
    <citation type="journal article" date="2024" name="Commun. Biol.">
        <title>Comparative genomic analysis of thermophilic fungi reveals convergent evolutionary adaptations and gene losses.</title>
        <authorList>
            <person name="Steindorff A.S."/>
            <person name="Aguilar-Pontes M.V."/>
            <person name="Robinson A.J."/>
            <person name="Andreopoulos B."/>
            <person name="LaButti K."/>
            <person name="Kuo A."/>
            <person name="Mondo S."/>
            <person name="Riley R."/>
            <person name="Otillar R."/>
            <person name="Haridas S."/>
            <person name="Lipzen A."/>
            <person name="Grimwood J."/>
            <person name="Schmutz J."/>
            <person name="Clum A."/>
            <person name="Reid I.D."/>
            <person name="Moisan M.C."/>
            <person name="Butler G."/>
            <person name="Nguyen T.T.M."/>
            <person name="Dewar K."/>
            <person name="Conant G."/>
            <person name="Drula E."/>
            <person name="Henrissat B."/>
            <person name="Hansel C."/>
            <person name="Singer S."/>
            <person name="Hutchinson M.I."/>
            <person name="de Vries R.P."/>
            <person name="Natvig D.O."/>
            <person name="Powell A.J."/>
            <person name="Tsang A."/>
            <person name="Grigoriev I.V."/>
        </authorList>
    </citation>
    <scope>NUCLEOTIDE SEQUENCE [LARGE SCALE GENOMIC DNA]</scope>
    <source>
        <strain evidence="2 3">CBS 494.80</strain>
    </source>
</reference>
<dbReference type="InterPro" id="IPR002882">
    <property type="entry name" value="CofD"/>
</dbReference>
<sequence>MSKRHIVVFSGGSAANNLVDVFGKVAEDRGCALSYVIPISDNGGSSSELIRVFGGPGIGDVRSRLVRLIPEDPSSPETTAIKTLFNHRLPPNPSLARIEWLDIVESRHLLWTSISSEKRELIRSFFNTINLEIVKRLRPTSSFNFQSASVGNLFLTGARLFTGSFESAIYLLGAITGVPGNVNVIPAINSNFSHHISAGLENGEQITGQNAISHPSAPSAPPISTDAVNAPSGDSTSHHVNNQEREDDGEQDPLTTSPFPLRLRTLSKELSHHDTIEDANLPGSLPTLRKQYISFAKTHTADLPSRISRIWYINPYGQEIRPAPNPKVVSVLGEASAIVYSIGSLYTSIIPCLVLRDVGRAIAGFSPGLGSGLGGKCKYKILILNGSLDRETRAVGMEFSARDFVAAIADACFSSSGSRSSATTTTTTTSAPISNSGSASLSPSHPKAPESTYKDYVTHVIHLQGTGTPRVEKEELARLGVECVRIYGRKMGGKGEDGEGEGGMIYDGTALGQALEAIIGGGRRTPGTTSRRNTLGFTGSVGG</sequence>
<dbReference type="InterPro" id="IPR038136">
    <property type="entry name" value="CofD-like_dom_sf"/>
</dbReference>
<feature type="region of interest" description="Disordered" evidence="1">
    <location>
        <begin position="415"/>
        <end position="451"/>
    </location>
</feature>
<evidence type="ECO:0000256" key="1">
    <source>
        <dbReference type="SAM" id="MobiDB-lite"/>
    </source>
</evidence>